<evidence type="ECO:0000256" key="1">
    <source>
        <dbReference type="SAM" id="MobiDB-lite"/>
    </source>
</evidence>
<proteinExistence type="predicted"/>
<dbReference type="EMBL" id="QWKX01000047">
    <property type="protein sequence ID" value="RIH76233.1"/>
    <property type="molecule type" value="Genomic_DNA"/>
</dbReference>
<dbReference type="KEGG" id="mtai:Mtai_v1c27940"/>
<accession>A0A399DXW9</accession>
<name>A0A399DXW9_9DEIN</name>
<feature type="compositionally biased region" description="Polar residues" evidence="1">
    <location>
        <begin position="46"/>
        <end position="59"/>
    </location>
</feature>
<evidence type="ECO:0000313" key="2">
    <source>
        <dbReference type="EMBL" id="RIH76233.1"/>
    </source>
</evidence>
<protein>
    <submittedName>
        <fullName evidence="2">Uncharacterized protein</fullName>
    </submittedName>
</protein>
<evidence type="ECO:0000313" key="3">
    <source>
        <dbReference type="Proteomes" id="UP000266089"/>
    </source>
</evidence>
<organism evidence="2 3">
    <name type="scientific">Meiothermus taiwanensis</name>
    <dbReference type="NCBI Taxonomy" id="172827"/>
    <lineage>
        <taxon>Bacteria</taxon>
        <taxon>Thermotogati</taxon>
        <taxon>Deinococcota</taxon>
        <taxon>Deinococci</taxon>
        <taxon>Thermales</taxon>
        <taxon>Thermaceae</taxon>
        <taxon>Meiothermus</taxon>
    </lineage>
</organism>
<dbReference type="AlphaFoldDB" id="A0A399DXW9"/>
<reference evidence="2 3" key="1">
    <citation type="submission" date="2018-08" db="EMBL/GenBank/DDBJ databases">
        <title>Meiothermus cateniformans JCM 15151 genome sequencing project.</title>
        <authorList>
            <person name="Da Costa M.S."/>
            <person name="Albuquerque L."/>
            <person name="Raposo P."/>
            <person name="Froufe H.J.C."/>
            <person name="Barroso C.S."/>
            <person name="Egas C."/>
        </authorList>
    </citation>
    <scope>NUCLEOTIDE SEQUENCE [LARGE SCALE GENOMIC DNA]</scope>
    <source>
        <strain evidence="2 3">JCM 15151</strain>
    </source>
</reference>
<comment type="caution">
    <text evidence="2">The sequence shown here is derived from an EMBL/GenBank/DDBJ whole genome shotgun (WGS) entry which is preliminary data.</text>
</comment>
<feature type="region of interest" description="Disordered" evidence="1">
    <location>
        <begin position="45"/>
        <end position="72"/>
    </location>
</feature>
<gene>
    <name evidence="2" type="ORF">Mcate_01849</name>
</gene>
<dbReference type="Proteomes" id="UP000266089">
    <property type="component" value="Unassembled WGS sequence"/>
</dbReference>
<sequence>MLVTRAFRKMVVLVLGNQIHPLPGTRALRPRLRYPFSPVTTWYLHPSSNRPATTPSCEQNPPHKAPLNDPGV</sequence>